<keyword evidence="3" id="KW-0732">Signal</keyword>
<dbReference type="Proteomes" id="UP000743001">
    <property type="component" value="Unassembled WGS sequence"/>
</dbReference>
<sequence>MSRMVRGIMVLFLLGVCLLAWQCKWFDSKETGNEVRYLIGVSQPNLSEPWRVVMNEEILEEVERRDDVRVIFMDARQTSGQQAKDVKNLLEYGIDLLIVSLDDPVALTPAITEAYSKIPVIVMGRGVTGYDYSLYIGTDNEMIGQKAGEFALETLGEQGGRVVEVQGLEGSPSVMERSMGFRDIVENAEKVQIVRTFQADWQRDKAEDLLTSWFSDNRNVDLVFAHNEAMALGAYRAAQNSGLPHLDIIGIDGVNSENGSYHLISDNQLTGTFTSPTGGKEAVNYAIDILNKEKGIPKQVILRSQKITADSSLGTGGLEGDKQALNGQTEKRANSKKNKIVLGFAQVGTESSWRLANTKSVIEAAKEADIELVYDNAEQSQEKQIEIIRRFIKQKVDVIAFSPKTETGWETVLQEAKEAGIPVILSDREVNVSDDTLWTAYIGSDMTDEGRRAADWLVKNVREKEQYRIIELQGTEKSAPALGRKKGFDEVIRQYSQYELLSSYYGDYTLQSGRLIMERALQQYGDRIDIVYSHNDDMALGAIQAIEDYGLAPGKDMILISIDATRPAFQAMAAGKLNMAVECNPLLGPQLMKAVRDLMDGKDLPMKIITAEGLFPMETAKRELHNRDF</sequence>
<comment type="caution">
    <text evidence="5">The sequence shown here is derived from an EMBL/GenBank/DDBJ whole genome shotgun (WGS) entry which is preliminary data.</text>
</comment>
<dbReference type="RefSeq" id="WP_216478207.1">
    <property type="nucleotide sequence ID" value="NZ_JAHLQJ010000005.1"/>
</dbReference>
<evidence type="ECO:0000256" key="2">
    <source>
        <dbReference type="ARBA" id="ARBA00007639"/>
    </source>
</evidence>
<accession>A0ABS6FR86</accession>
<evidence type="ECO:0000313" key="5">
    <source>
        <dbReference type="EMBL" id="MBU5671640.1"/>
    </source>
</evidence>
<dbReference type="InterPro" id="IPR025997">
    <property type="entry name" value="SBP_2_dom"/>
</dbReference>
<dbReference type="EMBL" id="JAHLQJ010000005">
    <property type="protein sequence ID" value="MBU5671640.1"/>
    <property type="molecule type" value="Genomic_DNA"/>
</dbReference>
<evidence type="ECO:0000256" key="1">
    <source>
        <dbReference type="ARBA" id="ARBA00004196"/>
    </source>
</evidence>
<dbReference type="PANTHER" id="PTHR46847">
    <property type="entry name" value="D-ALLOSE-BINDING PERIPLASMIC PROTEIN-RELATED"/>
    <property type="match status" value="1"/>
</dbReference>
<keyword evidence="6" id="KW-1185">Reference proteome</keyword>
<reference evidence="5 6" key="1">
    <citation type="submission" date="2021-06" db="EMBL/GenBank/DDBJ databases">
        <authorList>
            <person name="Sun Q."/>
            <person name="Li D."/>
        </authorList>
    </citation>
    <scope>NUCLEOTIDE SEQUENCE [LARGE SCALE GENOMIC DNA]</scope>
    <source>
        <strain evidence="5 6">MSJ-6</strain>
    </source>
</reference>
<protein>
    <submittedName>
        <fullName evidence="5">Substrate-binding domain-containing protein</fullName>
    </submittedName>
</protein>
<dbReference type="PANTHER" id="PTHR46847:SF3">
    <property type="entry name" value="GALACTOFURANOSE-BINDING PROTEIN YTFQ"/>
    <property type="match status" value="1"/>
</dbReference>
<evidence type="ECO:0000313" key="6">
    <source>
        <dbReference type="Proteomes" id="UP000743001"/>
    </source>
</evidence>
<evidence type="ECO:0000256" key="3">
    <source>
        <dbReference type="ARBA" id="ARBA00022729"/>
    </source>
</evidence>
<organism evidence="5 6">
    <name type="scientific">Paenibacillus brevis</name>
    <dbReference type="NCBI Taxonomy" id="2841508"/>
    <lineage>
        <taxon>Bacteria</taxon>
        <taxon>Bacillati</taxon>
        <taxon>Bacillota</taxon>
        <taxon>Bacilli</taxon>
        <taxon>Bacillales</taxon>
        <taxon>Paenibacillaceae</taxon>
        <taxon>Paenibacillus</taxon>
    </lineage>
</organism>
<gene>
    <name evidence="5" type="ORF">KQJ23_07310</name>
</gene>
<comment type="similarity">
    <text evidence="2">Belongs to the bacterial solute-binding protein 2 family.</text>
</comment>
<comment type="subcellular location">
    <subcellularLocation>
        <location evidence="1">Cell envelope</location>
    </subcellularLocation>
</comment>
<feature type="domain" description="Periplasmic binding protein" evidence="4">
    <location>
        <begin position="39"/>
        <end position="293"/>
    </location>
</feature>
<dbReference type="CDD" id="cd06308">
    <property type="entry name" value="PBP1_sensor_kinase-like"/>
    <property type="match status" value="1"/>
</dbReference>
<name>A0ABS6FR86_9BACL</name>
<dbReference type="Pfam" id="PF13407">
    <property type="entry name" value="Peripla_BP_4"/>
    <property type="match status" value="2"/>
</dbReference>
<dbReference type="CDD" id="cd06309">
    <property type="entry name" value="PBP1_galactofuranose_YtfQ-like"/>
    <property type="match status" value="1"/>
</dbReference>
<evidence type="ECO:0000259" key="4">
    <source>
        <dbReference type="Pfam" id="PF13407"/>
    </source>
</evidence>
<feature type="domain" description="Periplasmic binding protein" evidence="4">
    <location>
        <begin position="347"/>
        <end position="602"/>
    </location>
</feature>
<proteinExistence type="inferred from homology"/>